<accession>A0A2S9GXM1</accession>
<sequence>MKQIQQHTDILILGSGPAGLAAADAAASSEQSVTVLDDNFAPGGQIWRGGPTQWSDARAKVLWQKLITCTNVHFLYEVKVVAAPRINTLLLETPQGACSITYNRLIICSGARELLLPFPGWTLPGVTGAGGLQALIKGGLSVAGKRIAIAGTGPLLLAVAATVQRQGGQIVLIAEHRSTMELTRFILNLARSHRGKLMQAIPLLARLWSCSYRHATTVLQAHGDNQLQSISYLQNEKTVQLDCDYLACGYGLVPNLELAKLLTCEVQNNRVVVNDNQQTSQAHIWAAGEVTGIGGVDKALAEGRIAGLSASHQTASDKEQKTRNHTRQFAALLEHSFAPTDALRLLCQPTTLVCRCEDVGAQQLTIHPDWRSAKLATRCGMGACQGRICGAACEYLYGWQAPGLREPLFPSTAATLAYEPTCP</sequence>
<evidence type="ECO:0000256" key="1">
    <source>
        <dbReference type="ARBA" id="ARBA00023002"/>
    </source>
</evidence>
<keyword evidence="4" id="KW-1185">Reference proteome</keyword>
<dbReference type="GO" id="GO:0016491">
    <property type="term" value="F:oxidoreductase activity"/>
    <property type="evidence" value="ECO:0007669"/>
    <property type="project" value="UniProtKB-KW"/>
</dbReference>
<dbReference type="Pfam" id="PF07992">
    <property type="entry name" value="Pyr_redox_2"/>
    <property type="match status" value="1"/>
</dbReference>
<dbReference type="PRINTS" id="PR00368">
    <property type="entry name" value="FADPNR"/>
</dbReference>
<name>A0A2S9GXM1_9BURK</name>
<dbReference type="AlphaFoldDB" id="A0A2S9GXM1"/>
<dbReference type="PIRSF" id="PIRSF037495">
    <property type="entry name" value="Opine_OX_OoxA/HcnB"/>
    <property type="match status" value="1"/>
</dbReference>
<dbReference type="InterPro" id="IPR036188">
    <property type="entry name" value="FAD/NAD-bd_sf"/>
</dbReference>
<dbReference type="EMBL" id="PUGF01000013">
    <property type="protein sequence ID" value="PRC92477.1"/>
    <property type="molecule type" value="Genomic_DNA"/>
</dbReference>
<dbReference type="Proteomes" id="UP000237839">
    <property type="component" value="Unassembled WGS sequence"/>
</dbReference>
<dbReference type="RefSeq" id="WP_105532599.1">
    <property type="nucleotide sequence ID" value="NZ_PUGF01000013.1"/>
</dbReference>
<keyword evidence="1" id="KW-0560">Oxidoreductase</keyword>
<dbReference type="SUPFAM" id="SSF51905">
    <property type="entry name" value="FAD/NAD(P)-binding domain"/>
    <property type="match status" value="1"/>
</dbReference>
<organism evidence="3 4">
    <name type="scientific">Solimicrobium silvestre</name>
    <dbReference type="NCBI Taxonomy" id="2099400"/>
    <lineage>
        <taxon>Bacteria</taxon>
        <taxon>Pseudomonadati</taxon>
        <taxon>Pseudomonadota</taxon>
        <taxon>Betaproteobacteria</taxon>
        <taxon>Burkholderiales</taxon>
        <taxon>Oxalobacteraceae</taxon>
        <taxon>Solimicrobium</taxon>
    </lineage>
</organism>
<dbReference type="PANTHER" id="PTHR42949:SF3">
    <property type="entry name" value="ANAEROBIC GLYCEROL-3-PHOSPHATE DEHYDROGENASE SUBUNIT B"/>
    <property type="match status" value="1"/>
</dbReference>
<comment type="caution">
    <text evidence="3">The sequence shown here is derived from an EMBL/GenBank/DDBJ whole genome shotgun (WGS) entry which is preliminary data.</text>
</comment>
<evidence type="ECO:0000313" key="3">
    <source>
        <dbReference type="EMBL" id="PRC92477.1"/>
    </source>
</evidence>
<feature type="domain" description="FAD/NAD(P)-binding" evidence="2">
    <location>
        <begin position="9"/>
        <end position="303"/>
    </location>
</feature>
<protein>
    <submittedName>
        <fullName evidence="3">Pyridine nucleotide-disulfide oxidoreductase</fullName>
    </submittedName>
</protein>
<reference evidence="3 4" key="1">
    <citation type="submission" date="2018-02" db="EMBL/GenBank/DDBJ databases">
        <title>Solimicrobium silvestre gen. nov., sp. nov., isolated from alpine forest soil.</title>
        <authorList>
            <person name="Margesin R."/>
            <person name="Albuquerque L."/>
            <person name="Zhang D.-C."/>
            <person name="Froufe H.J.C."/>
            <person name="Severino R."/>
            <person name="Roxo I."/>
            <person name="Egas C."/>
            <person name="Da Costa M.S."/>
        </authorList>
    </citation>
    <scope>NUCLEOTIDE SEQUENCE [LARGE SCALE GENOMIC DNA]</scope>
    <source>
        <strain evidence="3 4">S20-91</strain>
    </source>
</reference>
<evidence type="ECO:0000259" key="2">
    <source>
        <dbReference type="Pfam" id="PF07992"/>
    </source>
</evidence>
<dbReference type="OrthoDB" id="9801699at2"/>
<evidence type="ECO:0000313" key="4">
    <source>
        <dbReference type="Proteomes" id="UP000237839"/>
    </source>
</evidence>
<gene>
    <name evidence="3" type="ORF">S2091_2852</name>
</gene>
<proteinExistence type="predicted"/>
<dbReference type="InterPro" id="IPR023753">
    <property type="entry name" value="FAD/NAD-binding_dom"/>
</dbReference>
<dbReference type="InterPro" id="IPR051691">
    <property type="entry name" value="Metab_Enz_Cyan_OpOx_G3PDH"/>
</dbReference>
<dbReference type="Gene3D" id="1.10.10.1100">
    <property type="entry name" value="BFD-like [2Fe-2S]-binding domain"/>
    <property type="match status" value="1"/>
</dbReference>
<dbReference type="InterPro" id="IPR017224">
    <property type="entry name" value="Opine_Oxase_asu/HCN_bsu"/>
</dbReference>
<dbReference type="Gene3D" id="3.50.50.60">
    <property type="entry name" value="FAD/NAD(P)-binding domain"/>
    <property type="match status" value="2"/>
</dbReference>
<dbReference type="InterPro" id="IPR041854">
    <property type="entry name" value="BFD-like_2Fe2S-bd_dom_sf"/>
</dbReference>
<dbReference type="PRINTS" id="PR00469">
    <property type="entry name" value="PNDRDTASEII"/>
</dbReference>
<dbReference type="PANTHER" id="PTHR42949">
    <property type="entry name" value="ANAEROBIC GLYCEROL-3-PHOSPHATE DEHYDROGENASE SUBUNIT B"/>
    <property type="match status" value="1"/>
</dbReference>